<dbReference type="EMBL" id="BAABIB010000137">
    <property type="protein sequence ID" value="GAA4664442.1"/>
    <property type="molecule type" value="Genomic_DNA"/>
</dbReference>
<dbReference type="PROSITE" id="PS50893">
    <property type="entry name" value="ABC_TRANSPORTER_2"/>
    <property type="match status" value="1"/>
</dbReference>
<evidence type="ECO:0000256" key="2">
    <source>
        <dbReference type="ARBA" id="ARBA00005417"/>
    </source>
</evidence>
<comment type="subcellular location">
    <subcellularLocation>
        <location evidence="1">Cell membrane</location>
        <topology evidence="1">Peripheral membrane protein</topology>
    </subcellularLocation>
</comment>
<evidence type="ECO:0000313" key="9">
    <source>
        <dbReference type="EMBL" id="GAA4664442.1"/>
    </source>
</evidence>
<keyword evidence="3" id="KW-0813">Transport</keyword>
<evidence type="ECO:0000256" key="4">
    <source>
        <dbReference type="ARBA" id="ARBA00022475"/>
    </source>
</evidence>
<evidence type="ECO:0000259" key="8">
    <source>
        <dbReference type="PROSITE" id="PS50893"/>
    </source>
</evidence>
<accession>A0ABP8VIW2</accession>
<proteinExistence type="inferred from homology"/>
<keyword evidence="7" id="KW-0472">Membrane</keyword>
<dbReference type="PANTHER" id="PTHR43297">
    <property type="entry name" value="OLIGOPEPTIDE TRANSPORT ATP-BINDING PROTEIN APPD"/>
    <property type="match status" value="1"/>
</dbReference>
<dbReference type="Proteomes" id="UP001500192">
    <property type="component" value="Unassembled WGS sequence"/>
</dbReference>
<sequence>MSEPQLVELEAPAAAPAEALLSVRDLRVGFKRGGGVLEAVHSVSFDLGQGEALGVVGESGSGKSVTALALLRLLDPKKSEITGEVSLAGRNLVHLNARELRKTRGRDVGFVFQDPLGSLNPAKRIEQQLTEPLRLHGLTSGKADSREQALEMLRLVGISDPRRRLRQYPHELSGGMRQRVMIAGAIITRPRLVILDEPTTALDVTIQAQILDLLSRLRVELGTSMLLISHDLGVVAQVADRVSVMYAGRIVESGSTQEVLDHPRHPYTRGLIASRPRLDSPLTEPLVPIPGQPPALEDHAFDACSFQPRCPHAVATCKEELPLLAGQPHPAACWVANSSSGARR</sequence>
<organism evidence="9 10">
    <name type="scientific">Amycolatopsis dongchuanensis</name>
    <dbReference type="NCBI Taxonomy" id="1070866"/>
    <lineage>
        <taxon>Bacteria</taxon>
        <taxon>Bacillati</taxon>
        <taxon>Actinomycetota</taxon>
        <taxon>Actinomycetes</taxon>
        <taxon>Pseudonocardiales</taxon>
        <taxon>Pseudonocardiaceae</taxon>
        <taxon>Amycolatopsis</taxon>
    </lineage>
</organism>
<evidence type="ECO:0000256" key="7">
    <source>
        <dbReference type="ARBA" id="ARBA00023136"/>
    </source>
</evidence>
<dbReference type="InterPro" id="IPR050388">
    <property type="entry name" value="ABC_Ni/Peptide_Import"/>
</dbReference>
<dbReference type="NCBIfam" id="TIGR01727">
    <property type="entry name" value="oligo_HPY"/>
    <property type="match status" value="1"/>
</dbReference>
<feature type="domain" description="ABC transporter" evidence="8">
    <location>
        <begin position="23"/>
        <end position="272"/>
    </location>
</feature>
<reference evidence="10" key="1">
    <citation type="journal article" date="2019" name="Int. J. Syst. Evol. Microbiol.">
        <title>The Global Catalogue of Microorganisms (GCM) 10K type strain sequencing project: providing services to taxonomists for standard genome sequencing and annotation.</title>
        <authorList>
            <consortium name="The Broad Institute Genomics Platform"/>
            <consortium name="The Broad Institute Genome Sequencing Center for Infectious Disease"/>
            <person name="Wu L."/>
            <person name="Ma J."/>
        </authorList>
    </citation>
    <scope>NUCLEOTIDE SEQUENCE [LARGE SCALE GENOMIC DNA]</scope>
    <source>
        <strain evidence="10">JCM 18054</strain>
    </source>
</reference>
<dbReference type="Pfam" id="PF08352">
    <property type="entry name" value="oligo_HPY"/>
    <property type="match status" value="1"/>
</dbReference>
<dbReference type="SMART" id="SM00382">
    <property type="entry name" value="AAA"/>
    <property type="match status" value="1"/>
</dbReference>
<dbReference type="InterPro" id="IPR027417">
    <property type="entry name" value="P-loop_NTPase"/>
</dbReference>
<dbReference type="RefSeq" id="WP_346056118.1">
    <property type="nucleotide sequence ID" value="NZ_BAABIB010000137.1"/>
</dbReference>
<evidence type="ECO:0000256" key="1">
    <source>
        <dbReference type="ARBA" id="ARBA00004202"/>
    </source>
</evidence>
<dbReference type="InterPro" id="IPR003439">
    <property type="entry name" value="ABC_transporter-like_ATP-bd"/>
</dbReference>
<dbReference type="Pfam" id="PF00005">
    <property type="entry name" value="ABC_tran"/>
    <property type="match status" value="1"/>
</dbReference>
<keyword evidence="6 9" id="KW-0067">ATP-binding</keyword>
<evidence type="ECO:0000256" key="5">
    <source>
        <dbReference type="ARBA" id="ARBA00022741"/>
    </source>
</evidence>
<dbReference type="CDD" id="cd03257">
    <property type="entry name" value="ABC_NikE_OppD_transporters"/>
    <property type="match status" value="1"/>
</dbReference>
<dbReference type="PROSITE" id="PS00211">
    <property type="entry name" value="ABC_TRANSPORTER_1"/>
    <property type="match status" value="1"/>
</dbReference>
<name>A0ABP8VIW2_9PSEU</name>
<evidence type="ECO:0000313" key="10">
    <source>
        <dbReference type="Proteomes" id="UP001500192"/>
    </source>
</evidence>
<dbReference type="InterPro" id="IPR017871">
    <property type="entry name" value="ABC_transporter-like_CS"/>
</dbReference>
<keyword evidence="4" id="KW-1003">Cell membrane</keyword>
<evidence type="ECO:0000256" key="3">
    <source>
        <dbReference type="ARBA" id="ARBA00022448"/>
    </source>
</evidence>
<comment type="caution">
    <text evidence="9">The sequence shown here is derived from an EMBL/GenBank/DDBJ whole genome shotgun (WGS) entry which is preliminary data.</text>
</comment>
<dbReference type="InterPro" id="IPR013563">
    <property type="entry name" value="Oligopep_ABC_C"/>
</dbReference>
<dbReference type="SUPFAM" id="SSF52540">
    <property type="entry name" value="P-loop containing nucleoside triphosphate hydrolases"/>
    <property type="match status" value="1"/>
</dbReference>
<keyword evidence="10" id="KW-1185">Reference proteome</keyword>
<dbReference type="PANTHER" id="PTHR43297:SF2">
    <property type="entry name" value="DIPEPTIDE TRANSPORT ATP-BINDING PROTEIN DPPD"/>
    <property type="match status" value="1"/>
</dbReference>
<dbReference type="InterPro" id="IPR003593">
    <property type="entry name" value="AAA+_ATPase"/>
</dbReference>
<evidence type="ECO:0000256" key="6">
    <source>
        <dbReference type="ARBA" id="ARBA00022840"/>
    </source>
</evidence>
<gene>
    <name evidence="9" type="ORF">GCM10023214_66830</name>
</gene>
<keyword evidence="5" id="KW-0547">Nucleotide-binding</keyword>
<dbReference type="GO" id="GO:0005524">
    <property type="term" value="F:ATP binding"/>
    <property type="evidence" value="ECO:0007669"/>
    <property type="project" value="UniProtKB-KW"/>
</dbReference>
<protein>
    <submittedName>
        <fullName evidence="9">ABC transporter ATP-binding protein</fullName>
    </submittedName>
</protein>
<comment type="similarity">
    <text evidence="2">Belongs to the ABC transporter superfamily.</text>
</comment>
<dbReference type="Gene3D" id="3.40.50.300">
    <property type="entry name" value="P-loop containing nucleotide triphosphate hydrolases"/>
    <property type="match status" value="1"/>
</dbReference>